<protein>
    <submittedName>
        <fullName evidence="3">DUF2985 domain protein</fullName>
    </submittedName>
</protein>
<feature type="compositionally biased region" description="Basic and acidic residues" evidence="1">
    <location>
        <begin position="119"/>
        <end position="129"/>
    </location>
</feature>
<evidence type="ECO:0000256" key="2">
    <source>
        <dbReference type="SAM" id="Phobius"/>
    </source>
</evidence>
<organism evidence="3 4">
    <name type="scientific">Metarhizium robertsii</name>
    <dbReference type="NCBI Taxonomy" id="568076"/>
    <lineage>
        <taxon>Eukaryota</taxon>
        <taxon>Fungi</taxon>
        <taxon>Dikarya</taxon>
        <taxon>Ascomycota</taxon>
        <taxon>Pezizomycotina</taxon>
        <taxon>Sordariomycetes</taxon>
        <taxon>Hypocreomycetidae</taxon>
        <taxon>Hypocreales</taxon>
        <taxon>Clavicipitaceae</taxon>
        <taxon>Metarhizium</taxon>
    </lineage>
</organism>
<sequence>MDSNSNAGPSHSRSQRSLRAPSDRNRASTLSAASLAGPATPAESDAPADEYFEPLSAAASRRSRISTASHGWASSAGAPESNATERPRRPSIRIRRSSLGVPQSTSSTQDAATAPQQQQEHDGGNEALRRNRPRSASQPSPAPPPVGDAAARGARNSRRMQPQIALPRLTEEGARPTMAELGLEGTSPLNPSVSLPPAPALERSHSDGEAGVDEAEGKKPRRSIVGRLWKPSFRRTSVTAPTQGVDPMDTDEYNDELVDWLDIIDPEVQTLSTLTNVQNSLFVPDLGSWVNRRPTYVLSQSDTLLPRPVSAREPIQQLEQVPTIREDEEEAPRPEEGEADQAPYIRRTDTITSRLSDSHYAALPHGRKLEGWSAAEKWELDDRVRHMMHSRRSRFKRQMKGFGQYVRRPLGFFVTLYATLITLFGLAWVLFLIGWIYVGEQQVYAIHIIDSVLVALFAIMGDGLAPFRAVDTYHMIFIARYARKIAKAKKRAAKELARTDSSPETQNTDASEERRGTPTPPPPPQEEQRKPELPNGSPTLHQPATTDGIPPTTLESDNNPGVDLEDAKSETCSLEYDYLTPKQRKSLEHHQKKLSKSHSFYKPHETFTHHAFPLGHLIAIIVLLDCHSCLQISLGATTWGIDYHHRPFAITTVILCVSITCNLTAGLVIMFGDRKTRKKDVVELLERQALTGDAIKKVERKREKEATPEESERDKESVRQQEGDVGSEEKNGDKGKDKEIEVPTSRTGQVLGLAGHEVGSLR</sequence>
<dbReference type="InterPro" id="IPR021369">
    <property type="entry name" value="DUF2985"/>
</dbReference>
<feature type="transmembrane region" description="Helical" evidence="2">
    <location>
        <begin position="444"/>
        <end position="465"/>
    </location>
</feature>
<reference evidence="3 4" key="1">
    <citation type="submission" date="2014-02" db="EMBL/GenBank/DDBJ databases">
        <title>The genome sequence of the entomopathogenic fungus Metarhizium robertsii ARSEF 2575.</title>
        <authorList>
            <person name="Giuliano Garisto Donzelli B."/>
            <person name="Roe B.A."/>
            <person name="Macmil S.L."/>
            <person name="Krasnoff S.B."/>
            <person name="Gibson D.M."/>
        </authorList>
    </citation>
    <scope>NUCLEOTIDE SEQUENCE [LARGE SCALE GENOMIC DNA]</scope>
    <source>
        <strain evidence="3 4">ARSEF 2575</strain>
    </source>
</reference>
<dbReference type="OrthoDB" id="3365211at2759"/>
<dbReference type="PANTHER" id="PTHR35872">
    <property type="entry name" value="INTEGRAL MEMBRANE PROTEIN (AFU_ORTHOLOGUE AFUA_5G07110)"/>
    <property type="match status" value="1"/>
</dbReference>
<feature type="compositionally biased region" description="Polar residues" evidence="1">
    <location>
        <begin position="536"/>
        <end position="545"/>
    </location>
</feature>
<feature type="transmembrane region" description="Helical" evidence="2">
    <location>
        <begin position="410"/>
        <end position="438"/>
    </location>
</feature>
<proteinExistence type="predicted"/>
<accession>A0A0A1V4N6</accession>
<feature type="region of interest" description="Disordered" evidence="1">
    <location>
        <begin position="493"/>
        <end position="565"/>
    </location>
</feature>
<keyword evidence="2" id="KW-0472">Membrane</keyword>
<comment type="caution">
    <text evidence="3">The sequence shown here is derived from an EMBL/GenBank/DDBJ whole genome shotgun (WGS) entry which is preliminary data.</text>
</comment>
<keyword evidence="2" id="KW-0812">Transmembrane</keyword>
<name>A0A0A1V4N6_9HYPO</name>
<feature type="compositionally biased region" description="Basic and acidic residues" evidence="1">
    <location>
        <begin position="699"/>
        <end position="741"/>
    </location>
</feature>
<feature type="compositionally biased region" description="Polar residues" evidence="1">
    <location>
        <begin position="1"/>
        <end position="17"/>
    </location>
</feature>
<feature type="compositionally biased region" description="Low complexity" evidence="1">
    <location>
        <begin position="102"/>
        <end position="118"/>
    </location>
</feature>
<feature type="region of interest" description="Disordered" evidence="1">
    <location>
        <begin position="699"/>
        <end position="762"/>
    </location>
</feature>
<feature type="region of interest" description="Disordered" evidence="1">
    <location>
        <begin position="1"/>
        <end position="219"/>
    </location>
</feature>
<feature type="transmembrane region" description="Helical" evidence="2">
    <location>
        <begin position="648"/>
        <end position="671"/>
    </location>
</feature>
<dbReference type="AlphaFoldDB" id="A0A0A1V4N6"/>
<feature type="region of interest" description="Disordered" evidence="1">
    <location>
        <begin position="323"/>
        <end position="344"/>
    </location>
</feature>
<feature type="compositionally biased region" description="Polar residues" evidence="1">
    <location>
        <begin position="499"/>
        <end position="509"/>
    </location>
</feature>
<dbReference type="eggNOG" id="ENOG502RQQT">
    <property type="taxonomic scope" value="Eukaryota"/>
</dbReference>
<dbReference type="Proteomes" id="UP000030151">
    <property type="component" value="Unassembled WGS sequence"/>
</dbReference>
<dbReference type="Pfam" id="PF11204">
    <property type="entry name" value="DUF2985"/>
    <property type="match status" value="1"/>
</dbReference>
<dbReference type="EMBL" id="JELW01000002">
    <property type="protein sequence ID" value="EXV04513.1"/>
    <property type="molecule type" value="Genomic_DNA"/>
</dbReference>
<dbReference type="HOGENOM" id="CLU_015848_0_0_1"/>
<evidence type="ECO:0000313" key="4">
    <source>
        <dbReference type="Proteomes" id="UP000030151"/>
    </source>
</evidence>
<gene>
    <name evidence="3" type="ORF">X797_002194</name>
</gene>
<dbReference type="PANTHER" id="PTHR35872:SF1">
    <property type="entry name" value="ALPHA-L-RHAMNOSIDASE C"/>
    <property type="match status" value="1"/>
</dbReference>
<evidence type="ECO:0000256" key="1">
    <source>
        <dbReference type="SAM" id="MobiDB-lite"/>
    </source>
</evidence>
<evidence type="ECO:0000313" key="3">
    <source>
        <dbReference type="EMBL" id="EXV04513.1"/>
    </source>
</evidence>
<keyword evidence="2" id="KW-1133">Transmembrane helix</keyword>
<feature type="compositionally biased region" description="Low complexity" evidence="1">
    <location>
        <begin position="56"/>
        <end position="69"/>
    </location>
</feature>